<accession>A0A7C4JMB5</accession>
<proteinExistence type="predicted"/>
<dbReference type="AlphaFoldDB" id="A0A7C4JMB5"/>
<name>A0A7C4JMB5_STAMA</name>
<organism evidence="1">
    <name type="scientific">Staphylothermus marinus</name>
    <dbReference type="NCBI Taxonomy" id="2280"/>
    <lineage>
        <taxon>Archaea</taxon>
        <taxon>Thermoproteota</taxon>
        <taxon>Thermoprotei</taxon>
        <taxon>Desulfurococcales</taxon>
        <taxon>Desulfurococcaceae</taxon>
        <taxon>Staphylothermus</taxon>
    </lineage>
</organism>
<dbReference type="EMBL" id="DTBP01000022">
    <property type="protein sequence ID" value="HGQ74117.1"/>
    <property type="molecule type" value="Genomic_DNA"/>
</dbReference>
<gene>
    <name evidence="1" type="ORF">ENU20_03460</name>
</gene>
<protein>
    <submittedName>
        <fullName evidence="1">Uncharacterized protein</fullName>
    </submittedName>
</protein>
<evidence type="ECO:0000313" key="1">
    <source>
        <dbReference type="EMBL" id="HGQ74117.1"/>
    </source>
</evidence>
<reference evidence="1" key="1">
    <citation type="journal article" date="2020" name="mSystems">
        <title>Genome- and Community-Level Interaction Insights into Carbon Utilization and Element Cycling Functions of Hydrothermarchaeota in Hydrothermal Sediment.</title>
        <authorList>
            <person name="Zhou Z."/>
            <person name="Liu Y."/>
            <person name="Xu W."/>
            <person name="Pan J."/>
            <person name="Luo Z.H."/>
            <person name="Li M."/>
        </authorList>
    </citation>
    <scope>NUCLEOTIDE SEQUENCE [LARGE SCALE GENOMIC DNA]</scope>
    <source>
        <strain evidence="1">SpSt-648</strain>
    </source>
</reference>
<comment type="caution">
    <text evidence="1">The sequence shown here is derived from an EMBL/GenBank/DDBJ whole genome shotgun (WGS) entry which is preliminary data.</text>
</comment>
<sequence length="208" mass="24203">MFNIRASFPYIGLMKIPKEIYQQLKRELDNVLNELIDYLESISVEHKYENNEFRVRVGDLEETVNVLAKLHSSFTFINGITSDVGGEYNEYLYNLTNRFNVLYPEILNELSELIEFKKYSEAFEAAWRGLLEVSRSEVLYAKTGRFVDQTVFTLLYGNIPQVYVETYILVEKGSSYARGIAEEIYRMVAEEARRASLNISVGRRSLMK</sequence>